<evidence type="ECO:0000259" key="3">
    <source>
        <dbReference type="PROSITE" id="PS50977"/>
    </source>
</evidence>
<name>A0A316DRX7_9FLAO</name>
<evidence type="ECO:0000313" key="4">
    <source>
        <dbReference type="EMBL" id="PWK20831.1"/>
    </source>
</evidence>
<dbReference type="GO" id="GO:0003677">
    <property type="term" value="F:DNA binding"/>
    <property type="evidence" value="ECO:0007669"/>
    <property type="project" value="UniProtKB-UniRule"/>
</dbReference>
<dbReference type="InterPro" id="IPR050624">
    <property type="entry name" value="HTH-type_Tx_Regulator"/>
</dbReference>
<dbReference type="InterPro" id="IPR036271">
    <property type="entry name" value="Tet_transcr_reg_TetR-rel_C_sf"/>
</dbReference>
<dbReference type="PANTHER" id="PTHR43479">
    <property type="entry name" value="ACREF/ENVCD OPERON REPRESSOR-RELATED"/>
    <property type="match status" value="1"/>
</dbReference>
<dbReference type="PRINTS" id="PR00455">
    <property type="entry name" value="HTHTETR"/>
</dbReference>
<dbReference type="InterPro" id="IPR001647">
    <property type="entry name" value="HTH_TetR"/>
</dbReference>
<evidence type="ECO:0000256" key="2">
    <source>
        <dbReference type="PROSITE-ProRule" id="PRU00335"/>
    </source>
</evidence>
<dbReference type="SUPFAM" id="SSF48498">
    <property type="entry name" value="Tetracyclin repressor-like, C-terminal domain"/>
    <property type="match status" value="1"/>
</dbReference>
<evidence type="ECO:0000256" key="1">
    <source>
        <dbReference type="ARBA" id="ARBA00023125"/>
    </source>
</evidence>
<feature type="domain" description="HTH tetR-type" evidence="3">
    <location>
        <begin position="20"/>
        <end position="80"/>
    </location>
</feature>
<proteinExistence type="predicted"/>
<dbReference type="Pfam" id="PF00440">
    <property type="entry name" value="TetR_N"/>
    <property type="match status" value="1"/>
</dbReference>
<dbReference type="InterPro" id="IPR009057">
    <property type="entry name" value="Homeodomain-like_sf"/>
</dbReference>
<dbReference type="Gene3D" id="1.10.357.10">
    <property type="entry name" value="Tetracycline Repressor, domain 2"/>
    <property type="match status" value="1"/>
</dbReference>
<feature type="DNA-binding region" description="H-T-H motif" evidence="2">
    <location>
        <begin position="43"/>
        <end position="62"/>
    </location>
</feature>
<dbReference type="AlphaFoldDB" id="A0A316DRX7"/>
<dbReference type="SUPFAM" id="SSF46689">
    <property type="entry name" value="Homeodomain-like"/>
    <property type="match status" value="1"/>
</dbReference>
<keyword evidence="5" id="KW-1185">Reference proteome</keyword>
<dbReference type="PROSITE" id="PS50977">
    <property type="entry name" value="HTH_TETR_2"/>
    <property type="match status" value="1"/>
</dbReference>
<reference evidence="4 5" key="1">
    <citation type="submission" date="2018-05" db="EMBL/GenBank/DDBJ databases">
        <title>Genomic Encyclopedia of Archaeal and Bacterial Type Strains, Phase II (KMG-II): from individual species to whole genera.</title>
        <authorList>
            <person name="Goeker M."/>
        </authorList>
    </citation>
    <scope>NUCLEOTIDE SEQUENCE [LARGE SCALE GENOMIC DNA]</scope>
    <source>
        <strain evidence="4 5">DSM 22637</strain>
    </source>
</reference>
<dbReference type="PANTHER" id="PTHR43479:SF11">
    <property type="entry name" value="ACREF_ENVCD OPERON REPRESSOR-RELATED"/>
    <property type="match status" value="1"/>
</dbReference>
<evidence type="ECO:0000313" key="5">
    <source>
        <dbReference type="Proteomes" id="UP000245430"/>
    </source>
</evidence>
<dbReference type="Gene3D" id="1.10.10.60">
    <property type="entry name" value="Homeodomain-like"/>
    <property type="match status" value="1"/>
</dbReference>
<dbReference type="EMBL" id="QGGP01000001">
    <property type="protein sequence ID" value="PWK20831.1"/>
    <property type="molecule type" value="Genomic_DNA"/>
</dbReference>
<gene>
    <name evidence="4" type="ORF">LX78_00536</name>
</gene>
<protein>
    <submittedName>
        <fullName evidence="4">TetR family transcriptional regulator</fullName>
    </submittedName>
</protein>
<accession>A0A316DRX7</accession>
<dbReference type="Proteomes" id="UP000245430">
    <property type="component" value="Unassembled WGS sequence"/>
</dbReference>
<organism evidence="4 5">
    <name type="scientific">Xanthomarina spongicola</name>
    <dbReference type="NCBI Taxonomy" id="570520"/>
    <lineage>
        <taxon>Bacteria</taxon>
        <taxon>Pseudomonadati</taxon>
        <taxon>Bacteroidota</taxon>
        <taxon>Flavobacteriia</taxon>
        <taxon>Flavobacteriales</taxon>
        <taxon>Flavobacteriaceae</taxon>
        <taxon>Xanthomarina</taxon>
    </lineage>
</organism>
<keyword evidence="1 2" id="KW-0238">DNA-binding</keyword>
<comment type="caution">
    <text evidence="4">The sequence shown here is derived from an EMBL/GenBank/DDBJ whole genome shotgun (WGS) entry which is preliminary data.</text>
</comment>
<sequence length="224" mass="26474">MLKLWKLFRFLKFPVVILLSIMRDKIISNASELFITYGFKSVTMDDIANQIGISKKTIYQHFENKTKLVEATTMHMFEIISHGIDCICELEKNPIEELYDIKSFVMLHLKDEKSSPQYQLQKYYPKISATLKKKQFEVMQKCVTDNLKKGVEKKLFRQDINIDFISRIYFNSMVSLKDQDLFPLNNFSMNMLMENYLEYHLRGICTPKGLDILTKIINKNKNQQ</sequence>